<feature type="compositionally biased region" description="Polar residues" evidence="11">
    <location>
        <begin position="440"/>
        <end position="450"/>
    </location>
</feature>
<evidence type="ECO:0000256" key="3">
    <source>
        <dbReference type="ARBA" id="ARBA00022448"/>
    </source>
</evidence>
<dbReference type="InterPro" id="IPR023395">
    <property type="entry name" value="MCP_dom_sf"/>
</dbReference>
<keyword evidence="3 10" id="KW-0813">Transport</keyword>
<dbReference type="AlphaFoldDB" id="A0A9P7YQ35"/>
<dbReference type="InterPro" id="IPR018108">
    <property type="entry name" value="MCP_transmembrane"/>
</dbReference>
<accession>A0A9P7YQ35</accession>
<reference evidence="12" key="1">
    <citation type="journal article" date="2021" name="IMA Fungus">
        <title>Genomic characterization of three marine fungi, including Emericellopsis atlantica sp. nov. with signatures of a generalist lifestyle and marine biomass degradation.</title>
        <authorList>
            <person name="Hagestad O.C."/>
            <person name="Hou L."/>
            <person name="Andersen J.H."/>
            <person name="Hansen E.H."/>
            <person name="Altermark B."/>
            <person name="Li C."/>
            <person name="Kuhnert E."/>
            <person name="Cox R.J."/>
            <person name="Crous P.W."/>
            <person name="Spatafora J.W."/>
            <person name="Lail K."/>
            <person name="Amirebrahimi M."/>
            <person name="Lipzen A."/>
            <person name="Pangilinan J."/>
            <person name="Andreopoulos W."/>
            <person name="Hayes R.D."/>
            <person name="Ng V."/>
            <person name="Grigoriev I.V."/>
            <person name="Jackson S.A."/>
            <person name="Sutton T.D.S."/>
            <person name="Dobson A.D.W."/>
            <person name="Rama T."/>
        </authorList>
    </citation>
    <scope>NUCLEOTIDE SEQUENCE</scope>
    <source>
        <strain evidence="12">TRa018bII</strain>
    </source>
</reference>
<evidence type="ECO:0000256" key="9">
    <source>
        <dbReference type="PROSITE-ProRule" id="PRU00282"/>
    </source>
</evidence>
<evidence type="ECO:0000313" key="12">
    <source>
        <dbReference type="EMBL" id="KAG9237185.1"/>
    </source>
</evidence>
<evidence type="ECO:0000256" key="4">
    <source>
        <dbReference type="ARBA" id="ARBA00022692"/>
    </source>
</evidence>
<evidence type="ECO:0000256" key="8">
    <source>
        <dbReference type="ARBA" id="ARBA00023136"/>
    </source>
</evidence>
<keyword evidence="7" id="KW-1133">Transmembrane helix</keyword>
<feature type="region of interest" description="Disordered" evidence="11">
    <location>
        <begin position="439"/>
        <end position="463"/>
    </location>
</feature>
<evidence type="ECO:0000256" key="2">
    <source>
        <dbReference type="ARBA" id="ARBA00006375"/>
    </source>
</evidence>
<evidence type="ECO:0000256" key="5">
    <source>
        <dbReference type="ARBA" id="ARBA00022737"/>
    </source>
</evidence>
<protein>
    <submittedName>
        <fullName evidence="12">Peroxisomal adenine nucleotide transporter 1</fullName>
    </submittedName>
</protein>
<dbReference type="Proteomes" id="UP000824998">
    <property type="component" value="Unassembled WGS sequence"/>
</dbReference>
<dbReference type="SUPFAM" id="SSF103506">
    <property type="entry name" value="Mitochondrial carrier"/>
    <property type="match status" value="1"/>
</dbReference>
<feature type="repeat" description="Solcar" evidence="9">
    <location>
        <begin position="34"/>
        <end position="129"/>
    </location>
</feature>
<feature type="repeat" description="Solcar" evidence="9">
    <location>
        <begin position="141"/>
        <end position="233"/>
    </location>
</feature>
<comment type="subcellular location">
    <subcellularLocation>
        <location evidence="1">Membrane</location>
        <topology evidence="1">Multi-pass membrane protein</topology>
    </subcellularLocation>
</comment>
<feature type="compositionally biased region" description="Polar residues" evidence="11">
    <location>
        <begin position="275"/>
        <end position="300"/>
    </location>
</feature>
<keyword evidence="13" id="KW-1185">Reference proteome</keyword>
<dbReference type="EMBL" id="MU251391">
    <property type="protein sequence ID" value="KAG9237185.1"/>
    <property type="molecule type" value="Genomic_DNA"/>
</dbReference>
<comment type="caution">
    <text evidence="12">The sequence shown here is derived from an EMBL/GenBank/DDBJ whole genome shotgun (WGS) entry which is preliminary data.</text>
</comment>
<dbReference type="PANTHER" id="PTHR45939">
    <property type="entry name" value="PEROXISOMAL MEMBRANE PROTEIN PMP34-RELATED"/>
    <property type="match status" value="1"/>
</dbReference>
<dbReference type="OrthoDB" id="18574at2759"/>
<keyword evidence="6" id="KW-0496">Mitochondrion</keyword>
<evidence type="ECO:0000313" key="13">
    <source>
        <dbReference type="Proteomes" id="UP000824998"/>
    </source>
</evidence>
<dbReference type="InterPro" id="IPR052217">
    <property type="entry name" value="Mito/Peroxisomal_Carrier"/>
</dbReference>
<keyword evidence="4 9" id="KW-0812">Transmembrane</keyword>
<keyword evidence="6" id="KW-0999">Mitochondrion inner membrane</keyword>
<evidence type="ECO:0000256" key="6">
    <source>
        <dbReference type="ARBA" id="ARBA00022792"/>
    </source>
</evidence>
<comment type="similarity">
    <text evidence="2 10">Belongs to the mitochondrial carrier (TC 2.A.29) family.</text>
</comment>
<keyword evidence="8 9" id="KW-0472">Membrane</keyword>
<dbReference type="Gene3D" id="1.50.40.10">
    <property type="entry name" value="Mitochondrial carrier domain"/>
    <property type="match status" value="1"/>
</dbReference>
<keyword evidence="5" id="KW-0677">Repeat</keyword>
<gene>
    <name evidence="12" type="ORF">BJ875DRAFT_521481</name>
</gene>
<feature type="region of interest" description="Disordered" evidence="11">
    <location>
        <begin position="275"/>
        <end position="307"/>
    </location>
</feature>
<dbReference type="PANTHER" id="PTHR45939:SF2">
    <property type="entry name" value="CARRIER PROTEIN, PUTATIVE (AFU_ORTHOLOGUE AFUA_2G13870)-RELATED"/>
    <property type="match status" value="1"/>
</dbReference>
<proteinExistence type="inferred from homology"/>
<evidence type="ECO:0000256" key="1">
    <source>
        <dbReference type="ARBA" id="ARBA00004141"/>
    </source>
</evidence>
<feature type="repeat" description="Solcar" evidence="9">
    <location>
        <begin position="243"/>
        <end position="362"/>
    </location>
</feature>
<dbReference type="GO" id="GO:0016020">
    <property type="term" value="C:membrane"/>
    <property type="evidence" value="ECO:0007669"/>
    <property type="project" value="UniProtKB-SubCell"/>
</dbReference>
<evidence type="ECO:0000256" key="10">
    <source>
        <dbReference type="RuleBase" id="RU000488"/>
    </source>
</evidence>
<organism evidence="12 13">
    <name type="scientific">Amylocarpus encephaloides</name>
    <dbReference type="NCBI Taxonomy" id="45428"/>
    <lineage>
        <taxon>Eukaryota</taxon>
        <taxon>Fungi</taxon>
        <taxon>Dikarya</taxon>
        <taxon>Ascomycota</taxon>
        <taxon>Pezizomycotina</taxon>
        <taxon>Leotiomycetes</taxon>
        <taxon>Helotiales</taxon>
        <taxon>Helotiales incertae sedis</taxon>
        <taxon>Amylocarpus</taxon>
    </lineage>
</organism>
<name>A0A9P7YQ35_9HELO</name>
<dbReference type="Pfam" id="PF00153">
    <property type="entry name" value="Mito_carr"/>
    <property type="match status" value="3"/>
</dbReference>
<sequence>MATPNVYNSRLDAFDLYHKQQQQASTSILDGPALPALGHAIAGSTGTAISNLALYPLDLVITRLQVQPQLRRGSSPEEGEYKGVLDAFEQIYTKEGGLLAFYTGVLQDTGKSIADSFLFFLFYNYLRTNRLQKKGTKATTLPALDELIVGAVAGAGSKFFTTPISNIVTRKQTASMGSARSKQPSAEPSVSNIVSSICSEKGLQGFWSGYSAGLVLTLNPSITFFLYESFKRTLLPRSRREDPGAQITFLMAAFSKAIASTITYPFSLAKKRAQASSSPPVDPNSANELKTEFPSTSNTSEAKKTSHNAKNLARKSMVFVTVLRIYREEGVEALYEGVWGEIFKGFFSHGITMIVKEIVHKFIIQAYYWILKALDKYPSPTQVAEQARQAVENGVEKTGVMVKGGSTKDAAQASKNTVNDALHSVSSKKVQTGIDPVVPTGNNASANTPNGEKLLSEQALGIR</sequence>
<evidence type="ECO:0000256" key="11">
    <source>
        <dbReference type="SAM" id="MobiDB-lite"/>
    </source>
</evidence>
<evidence type="ECO:0000256" key="7">
    <source>
        <dbReference type="ARBA" id="ARBA00022989"/>
    </source>
</evidence>
<dbReference type="PROSITE" id="PS50920">
    <property type="entry name" value="SOLCAR"/>
    <property type="match status" value="3"/>
</dbReference>
<dbReference type="GO" id="GO:0015217">
    <property type="term" value="F:ADP transmembrane transporter activity"/>
    <property type="evidence" value="ECO:0007669"/>
    <property type="project" value="TreeGrafter"/>
</dbReference>